<feature type="region of interest" description="Disordered" evidence="1">
    <location>
        <begin position="223"/>
        <end position="366"/>
    </location>
</feature>
<dbReference type="OrthoDB" id="10012494at2759"/>
<dbReference type="Proteomes" id="UP000515163">
    <property type="component" value="Unplaced"/>
</dbReference>
<dbReference type="GeneID" id="116288480"/>
<dbReference type="KEGG" id="aten:116288480"/>
<feature type="region of interest" description="Disordered" evidence="1">
    <location>
        <begin position="1"/>
        <end position="112"/>
    </location>
</feature>
<protein>
    <submittedName>
        <fullName evidence="3">Uncharacterized protein LOC116288480 isoform X1</fullName>
    </submittedName>
</protein>
<dbReference type="PANTHER" id="PTHR31097">
    <property type="entry name" value="SI:DKEY-276J7.1"/>
    <property type="match status" value="1"/>
</dbReference>
<name>A0A6P8H6L8_ACTTE</name>
<keyword evidence="2" id="KW-1185">Reference proteome</keyword>
<reference evidence="3" key="1">
    <citation type="submission" date="2025-08" db="UniProtKB">
        <authorList>
            <consortium name="RefSeq"/>
        </authorList>
    </citation>
    <scope>IDENTIFICATION</scope>
    <source>
        <tissue evidence="3">Tentacle</tissue>
    </source>
</reference>
<feature type="region of interest" description="Disordered" evidence="1">
    <location>
        <begin position="154"/>
        <end position="211"/>
    </location>
</feature>
<feature type="compositionally biased region" description="Polar residues" evidence="1">
    <location>
        <begin position="26"/>
        <end position="44"/>
    </location>
</feature>
<dbReference type="AlphaFoldDB" id="A0A6P8H6L8"/>
<feature type="compositionally biased region" description="Basic and acidic residues" evidence="1">
    <location>
        <begin position="172"/>
        <end position="210"/>
    </location>
</feature>
<proteinExistence type="predicted"/>
<dbReference type="PANTHER" id="PTHR31097:SF2">
    <property type="entry name" value="CHROMOSOME 7 OPEN READING FRAME 57"/>
    <property type="match status" value="1"/>
</dbReference>
<dbReference type="InterPro" id="IPR040247">
    <property type="entry name" value="DUF5524"/>
</dbReference>
<evidence type="ECO:0000313" key="3">
    <source>
        <dbReference type="RefSeq" id="XP_031551136.1"/>
    </source>
</evidence>
<feature type="compositionally biased region" description="Basic and acidic residues" evidence="1">
    <location>
        <begin position="45"/>
        <end position="69"/>
    </location>
</feature>
<organism evidence="2 3">
    <name type="scientific">Actinia tenebrosa</name>
    <name type="common">Australian red waratah sea anemone</name>
    <dbReference type="NCBI Taxonomy" id="6105"/>
    <lineage>
        <taxon>Eukaryota</taxon>
        <taxon>Metazoa</taxon>
        <taxon>Cnidaria</taxon>
        <taxon>Anthozoa</taxon>
        <taxon>Hexacorallia</taxon>
        <taxon>Actiniaria</taxon>
        <taxon>Actiniidae</taxon>
        <taxon>Actinia</taxon>
    </lineage>
</organism>
<evidence type="ECO:0000313" key="2">
    <source>
        <dbReference type="Proteomes" id="UP000515163"/>
    </source>
</evidence>
<sequence>MANNSKSGEWFEPVNGASPTKVDTPRVSNISCLSHGESSPASDTPRSRIRSDDTDFVKLAKEGGHKDLLSPRPAEPSPSPKKAEVKKADWYYQDKVNNNDLPQKPKSKVKETDTEFLKAAKQGGHKDLLAIKEHKPTAEAVKYDKKGGDWYTHDAVNGVDGQPPATPRSRAKQGDSEFLKLAKEGGHKDLLEIKEHEPTKEPAKYNKKGGDWYYQDGVDIKDSLQKRDRATPDSARVRRNYNKLQVKNTDTEYTKTAKRGGHSDLLKTPRNTPSKTPVSYKRSDWFYLEDNKSGQLPERPKTAPRKSRTMESSVLPGDSVDGPSRPRTAYRKSEPIWLGGAGPQVQPSPRKHISRESGLAPYALHN</sequence>
<dbReference type="InParanoid" id="A0A6P8H6L8"/>
<accession>A0A6P8H6L8</accession>
<dbReference type="RefSeq" id="XP_031551136.1">
    <property type="nucleotide sequence ID" value="XM_031695276.1"/>
</dbReference>
<gene>
    <name evidence="3" type="primary">LOC116288480</name>
</gene>
<evidence type="ECO:0000256" key="1">
    <source>
        <dbReference type="SAM" id="MobiDB-lite"/>
    </source>
</evidence>
<feature type="compositionally biased region" description="Basic and acidic residues" evidence="1">
    <location>
        <begin position="249"/>
        <end position="267"/>
    </location>
</feature>
<feature type="compositionally biased region" description="Basic and acidic residues" evidence="1">
    <location>
        <begin position="281"/>
        <end position="292"/>
    </location>
</feature>